<name>A0A0R3R8T5_9BILA</name>
<evidence type="ECO:0000313" key="3">
    <source>
        <dbReference type="WBParaSite" id="BTMF_0001644101-mRNA-1"/>
    </source>
</evidence>
<gene>
    <name evidence="1" type="ORF">BTMF_LOCUS14422</name>
</gene>
<reference evidence="3" key="1">
    <citation type="submission" date="2017-02" db="UniProtKB">
        <authorList>
            <consortium name="WormBaseParasite"/>
        </authorList>
    </citation>
    <scope>IDENTIFICATION</scope>
</reference>
<dbReference type="Proteomes" id="UP000280834">
    <property type="component" value="Unassembled WGS sequence"/>
</dbReference>
<sequence>MIISLKEKKSNLLSSITFHCNINLLLKSHGICRRPLCPPVHRYLRTLQRTLILTDFEYWKKPLRSNRSP</sequence>
<protein>
    <submittedName>
        <fullName evidence="1 3">Uncharacterized protein</fullName>
    </submittedName>
</protein>
<evidence type="ECO:0000313" key="1">
    <source>
        <dbReference type="EMBL" id="VDO49420.1"/>
    </source>
</evidence>
<dbReference type="AlphaFoldDB" id="A0A0R3R8T5"/>
<reference evidence="1 2" key="2">
    <citation type="submission" date="2018-11" db="EMBL/GenBank/DDBJ databases">
        <authorList>
            <consortium name="Pathogen Informatics"/>
        </authorList>
    </citation>
    <scope>NUCLEOTIDE SEQUENCE [LARGE SCALE GENOMIC DNA]</scope>
</reference>
<evidence type="ECO:0000313" key="2">
    <source>
        <dbReference type="Proteomes" id="UP000280834"/>
    </source>
</evidence>
<organism evidence="3">
    <name type="scientific">Brugia timori</name>
    <dbReference type="NCBI Taxonomy" id="42155"/>
    <lineage>
        <taxon>Eukaryota</taxon>
        <taxon>Metazoa</taxon>
        <taxon>Ecdysozoa</taxon>
        <taxon>Nematoda</taxon>
        <taxon>Chromadorea</taxon>
        <taxon>Rhabditida</taxon>
        <taxon>Spirurina</taxon>
        <taxon>Spiruromorpha</taxon>
        <taxon>Filarioidea</taxon>
        <taxon>Onchocercidae</taxon>
        <taxon>Brugia</taxon>
    </lineage>
</organism>
<dbReference type="WBParaSite" id="BTMF_0001644101-mRNA-1">
    <property type="protein sequence ID" value="BTMF_0001644101-mRNA-1"/>
    <property type="gene ID" value="BTMF_0001644101"/>
</dbReference>
<dbReference type="EMBL" id="UZAG01021172">
    <property type="protein sequence ID" value="VDO49420.1"/>
    <property type="molecule type" value="Genomic_DNA"/>
</dbReference>
<proteinExistence type="predicted"/>
<keyword evidence="2" id="KW-1185">Reference proteome</keyword>
<accession>A0A0R3R8T5</accession>